<feature type="transmembrane region" description="Helical" evidence="2">
    <location>
        <begin position="282"/>
        <end position="301"/>
    </location>
</feature>
<evidence type="ECO:0000313" key="4">
    <source>
        <dbReference type="Proteomes" id="UP001164746"/>
    </source>
</evidence>
<sequence length="445" mass="49931">MVIVVLFTDSDKGLLRKQARPKGLPETCTGSVLYGREPRVYPHAANAARRFATHAKPKPLTSQHHGHPYNQPNRSNAPGHFDPQSNMSHEHGVQDQYAQHDQVAPGYNHAPHAQVMIRDANTPIIRYITPSMRSIIAKRVLSVFVLIFNETLNWLQYCDWKGTIDLPPVFGQIGKKSKTDVIECSAEGKLLPTFYGLFCGVATVYAVFQIINIIGETVLEYHRRKPGNKYEETGSSLSELPQNSAQPGPQERSQKTPEIDDEDPERQGDEEQKSFKQRCVSIFYGFQLLHGWVETAAAMVVEDLPQIIVMAFSSYYCTVSLENAVFLLIWMVVKELKNVFRKAFCKHKYTACACDCDCGNCFKGCCTYTCPCCCVVFVCRLCPEVGEKSCEMRPVNCKCPDCKCPECKCPECKCPECKLVPAYVTVSSNPLAPRTKIQNGLPNCY</sequence>
<keyword evidence="2" id="KW-1133">Transmembrane helix</keyword>
<dbReference type="EMBL" id="CP111019">
    <property type="protein sequence ID" value="WAR13589.1"/>
    <property type="molecule type" value="Genomic_DNA"/>
</dbReference>
<keyword evidence="2" id="KW-0812">Transmembrane</keyword>
<evidence type="ECO:0000256" key="2">
    <source>
        <dbReference type="SAM" id="Phobius"/>
    </source>
</evidence>
<feature type="transmembrane region" description="Helical" evidence="2">
    <location>
        <begin position="194"/>
        <end position="215"/>
    </location>
</feature>
<proteinExistence type="predicted"/>
<dbReference type="Proteomes" id="UP001164746">
    <property type="component" value="Chromosome 8"/>
</dbReference>
<organism evidence="3 4">
    <name type="scientific">Mya arenaria</name>
    <name type="common">Soft-shell clam</name>
    <dbReference type="NCBI Taxonomy" id="6604"/>
    <lineage>
        <taxon>Eukaryota</taxon>
        <taxon>Metazoa</taxon>
        <taxon>Spiralia</taxon>
        <taxon>Lophotrochozoa</taxon>
        <taxon>Mollusca</taxon>
        <taxon>Bivalvia</taxon>
        <taxon>Autobranchia</taxon>
        <taxon>Heteroconchia</taxon>
        <taxon>Euheterodonta</taxon>
        <taxon>Imparidentia</taxon>
        <taxon>Neoheterodontei</taxon>
        <taxon>Myida</taxon>
        <taxon>Myoidea</taxon>
        <taxon>Myidae</taxon>
        <taxon>Mya</taxon>
    </lineage>
</organism>
<reference evidence="3" key="1">
    <citation type="submission" date="2022-11" db="EMBL/GenBank/DDBJ databases">
        <title>Centuries of genome instability and evolution in soft-shell clam transmissible cancer (bioRxiv).</title>
        <authorList>
            <person name="Hart S.F.M."/>
            <person name="Yonemitsu M.A."/>
            <person name="Giersch R.M."/>
            <person name="Beal B.F."/>
            <person name="Arriagada G."/>
            <person name="Davis B.W."/>
            <person name="Ostrander E.A."/>
            <person name="Goff S.P."/>
            <person name="Metzger M.J."/>
        </authorList>
    </citation>
    <scope>NUCLEOTIDE SEQUENCE</scope>
    <source>
        <strain evidence="3">MELC-2E11</strain>
        <tissue evidence="3">Siphon/mantle</tissue>
    </source>
</reference>
<accession>A0ABY7EWW5</accession>
<keyword evidence="2" id="KW-0472">Membrane</keyword>
<feature type="region of interest" description="Disordered" evidence="1">
    <location>
        <begin position="229"/>
        <end position="273"/>
    </location>
</feature>
<protein>
    <submittedName>
        <fullName evidence="3">Uncharacterized protein</fullName>
    </submittedName>
</protein>
<evidence type="ECO:0000256" key="1">
    <source>
        <dbReference type="SAM" id="MobiDB-lite"/>
    </source>
</evidence>
<feature type="region of interest" description="Disordered" evidence="1">
    <location>
        <begin position="57"/>
        <end position="96"/>
    </location>
</feature>
<evidence type="ECO:0000313" key="3">
    <source>
        <dbReference type="EMBL" id="WAR13589.1"/>
    </source>
</evidence>
<gene>
    <name evidence="3" type="ORF">MAR_027769</name>
</gene>
<feature type="compositionally biased region" description="Polar residues" evidence="1">
    <location>
        <begin position="233"/>
        <end position="247"/>
    </location>
</feature>
<name>A0ABY7EWW5_MYAAR</name>
<keyword evidence="4" id="KW-1185">Reference proteome</keyword>
<feature type="transmembrane region" description="Helical" evidence="2">
    <location>
        <begin position="307"/>
        <end position="333"/>
    </location>
</feature>